<evidence type="ECO:0000256" key="2">
    <source>
        <dbReference type="ARBA" id="ARBA00009321"/>
    </source>
</evidence>
<dbReference type="AlphaFoldDB" id="A0A3E4N6F2"/>
<evidence type="ECO:0000313" key="14">
    <source>
        <dbReference type="Proteomes" id="UP000285750"/>
    </source>
</evidence>
<dbReference type="EMBL" id="QRHQ01000027">
    <property type="protein sequence ID" value="RHF88437.1"/>
    <property type="molecule type" value="Genomic_DNA"/>
</dbReference>
<dbReference type="InterPro" id="IPR015899">
    <property type="entry name" value="UDP-GalPyranose_mutase_C"/>
</dbReference>
<dbReference type="EMBL" id="QSQT01000005">
    <property type="protein sequence ID" value="RGK57395.1"/>
    <property type="molecule type" value="Genomic_DNA"/>
</dbReference>
<comment type="similarity">
    <text evidence="2">Belongs to the UDP-galactopyranose/dTDP-fucopyranose mutase family.</text>
</comment>
<dbReference type="GO" id="GO:0005829">
    <property type="term" value="C:cytosol"/>
    <property type="evidence" value="ECO:0007669"/>
    <property type="project" value="TreeGrafter"/>
</dbReference>
<dbReference type="Pfam" id="PF13450">
    <property type="entry name" value="NAD_binding_8"/>
    <property type="match status" value="1"/>
</dbReference>
<organism evidence="7 11">
    <name type="scientific">Phocaeicola plebeius</name>
    <dbReference type="NCBI Taxonomy" id="310297"/>
    <lineage>
        <taxon>Bacteria</taxon>
        <taxon>Pseudomonadati</taxon>
        <taxon>Bacteroidota</taxon>
        <taxon>Bacteroidia</taxon>
        <taxon>Bacteroidales</taxon>
        <taxon>Bacteroidaceae</taxon>
        <taxon>Phocaeicola</taxon>
    </lineage>
</organism>
<evidence type="ECO:0000313" key="7">
    <source>
        <dbReference type="EMBL" id="RGK57395.1"/>
    </source>
</evidence>
<evidence type="ECO:0000256" key="5">
    <source>
        <dbReference type="ARBA" id="ARBA00023235"/>
    </source>
</evidence>
<dbReference type="Proteomes" id="UP000285109">
    <property type="component" value="Unassembled WGS sequence"/>
</dbReference>
<dbReference type="NCBIfam" id="TIGR00031">
    <property type="entry name" value="UDP-GALP_mutase"/>
    <property type="match status" value="1"/>
</dbReference>
<dbReference type="SUPFAM" id="SSF51971">
    <property type="entry name" value="Nucleotide-binding domain"/>
    <property type="match status" value="1"/>
</dbReference>
<gene>
    <name evidence="7" type="primary">glf</name>
    <name evidence="9" type="ORF">DW653_12520</name>
    <name evidence="8" type="ORF">DWY14_10515</name>
    <name evidence="10" type="ORF">DWZ34_07410</name>
    <name evidence="7" type="ORF">DXD04_04060</name>
</gene>
<dbReference type="EC" id="5.4.99.9" evidence="7"/>
<evidence type="ECO:0000313" key="8">
    <source>
        <dbReference type="EMBL" id="RGS06489.1"/>
    </source>
</evidence>
<protein>
    <submittedName>
        <fullName evidence="7">UDP-galactopyranose mutase</fullName>
        <ecNumber evidence="7">5.4.99.9</ecNumber>
    </submittedName>
</protein>
<comment type="caution">
    <text evidence="7">The sequence shown here is derived from an EMBL/GenBank/DDBJ whole genome shotgun (WGS) entry which is preliminary data.</text>
</comment>
<evidence type="ECO:0000313" key="13">
    <source>
        <dbReference type="Proteomes" id="UP000285109"/>
    </source>
</evidence>
<evidence type="ECO:0000256" key="3">
    <source>
        <dbReference type="ARBA" id="ARBA00022630"/>
    </source>
</evidence>
<keyword evidence="11" id="KW-1185">Reference proteome</keyword>
<dbReference type="InterPro" id="IPR004379">
    <property type="entry name" value="UDP-GALP_mutase"/>
</dbReference>
<dbReference type="Pfam" id="PF03275">
    <property type="entry name" value="GLF"/>
    <property type="match status" value="1"/>
</dbReference>
<evidence type="ECO:0000259" key="6">
    <source>
        <dbReference type="Pfam" id="PF03275"/>
    </source>
</evidence>
<dbReference type="EMBL" id="QRUY01000022">
    <property type="protein sequence ID" value="RGS06489.1"/>
    <property type="molecule type" value="Genomic_DNA"/>
</dbReference>
<dbReference type="PANTHER" id="PTHR21197:SF0">
    <property type="entry name" value="UDP-GALACTOPYRANOSE MUTASE"/>
    <property type="match status" value="1"/>
</dbReference>
<evidence type="ECO:0000313" key="12">
    <source>
        <dbReference type="Proteomes" id="UP000283485"/>
    </source>
</evidence>
<keyword evidence="4" id="KW-0274">FAD</keyword>
<keyword evidence="3" id="KW-0285">Flavoprotein</keyword>
<proteinExistence type="inferred from homology"/>
<evidence type="ECO:0000313" key="11">
    <source>
        <dbReference type="Proteomes" id="UP000260862"/>
    </source>
</evidence>
<dbReference type="Proteomes" id="UP000260862">
    <property type="component" value="Unassembled WGS sequence"/>
</dbReference>
<evidence type="ECO:0000256" key="1">
    <source>
        <dbReference type="ARBA" id="ARBA00001974"/>
    </source>
</evidence>
<name>A0A3E4N6F2_9BACT</name>
<dbReference type="Proteomes" id="UP000285750">
    <property type="component" value="Unassembled WGS sequence"/>
</dbReference>
<dbReference type="Gene3D" id="3.40.50.720">
    <property type="entry name" value="NAD(P)-binding Rossmann-like Domain"/>
    <property type="match status" value="3"/>
</dbReference>
<evidence type="ECO:0000313" key="9">
    <source>
        <dbReference type="EMBL" id="RHF88437.1"/>
    </source>
</evidence>
<feature type="domain" description="UDP-galactopyranose mutase C-terminal" evidence="6">
    <location>
        <begin position="150"/>
        <end position="349"/>
    </location>
</feature>
<accession>A0A3E4N6F2</accession>
<dbReference type="GO" id="GO:0008767">
    <property type="term" value="F:UDP-galactopyranose mutase activity"/>
    <property type="evidence" value="ECO:0007669"/>
    <property type="project" value="UniProtKB-EC"/>
</dbReference>
<evidence type="ECO:0000313" key="10">
    <source>
        <dbReference type="EMBL" id="RHM97302.1"/>
    </source>
</evidence>
<dbReference type="EMBL" id="QRQK01000012">
    <property type="protein sequence ID" value="RHM97302.1"/>
    <property type="molecule type" value="Genomic_DNA"/>
</dbReference>
<dbReference type="RefSeq" id="WP_117671115.1">
    <property type="nucleotide sequence ID" value="NZ_CABOGR010000005.1"/>
</dbReference>
<dbReference type="GO" id="GO:0050660">
    <property type="term" value="F:flavin adenine dinucleotide binding"/>
    <property type="evidence" value="ECO:0007669"/>
    <property type="project" value="TreeGrafter"/>
</dbReference>
<dbReference type="PANTHER" id="PTHR21197">
    <property type="entry name" value="UDP-GALACTOPYRANOSE MUTASE"/>
    <property type="match status" value="1"/>
</dbReference>
<reference evidence="11 12" key="1">
    <citation type="submission" date="2018-08" db="EMBL/GenBank/DDBJ databases">
        <title>A genome reference for cultivated species of the human gut microbiota.</title>
        <authorList>
            <person name="Zou Y."/>
            <person name="Xue W."/>
            <person name="Luo G."/>
        </authorList>
    </citation>
    <scope>NUCLEOTIDE SEQUENCE [LARGE SCALE GENOMIC DNA]</scope>
    <source>
        <strain evidence="8 14">AF24-16AC</strain>
        <strain evidence="10 13">AF31-28B-AC</strain>
        <strain evidence="9 12">AM23-23</strain>
        <strain evidence="7 11">TF10-3AC</strain>
    </source>
</reference>
<dbReference type="Proteomes" id="UP000283485">
    <property type="component" value="Unassembled WGS sequence"/>
</dbReference>
<comment type="cofactor">
    <cofactor evidence="1">
        <name>FAD</name>
        <dbReference type="ChEBI" id="CHEBI:57692"/>
    </cofactor>
</comment>
<evidence type="ECO:0000256" key="4">
    <source>
        <dbReference type="ARBA" id="ARBA00022827"/>
    </source>
</evidence>
<sequence length="369" mass="43222">MKKYDYLIVGAGLFGAVFAREATRAGKNCLVIDRRSHKGGNVYCEDVDGIHVHKYGAHIFHTDNKYVWDYVNSLVPFNHFINSPLARFRDRLFNLPFNMNTFYQLWGVVTPAEAKEKIKEQCAAYSHIVTPANLEEQALKLCGKDVYECLIKGYTEKQWGRSAKELPAFIIRRVPFRFVYDNNYFNDRYQGIPEGGYNKLIDALLEGIEVRLNTDFFTERTRWEDVADCILFTGCIDEYFDYQCGHLEYRSLRFEEKILEIDDFQGNAVVNYTAREIPYTRVIEHKHFEYGKQPHTVITYEYPDTYEPGKEPYYPVNDEKNGAMYRRYQELALQCKNVIFGGRLGQYTYADMDDTVASALELWEKECNR</sequence>
<dbReference type="SUPFAM" id="SSF54373">
    <property type="entry name" value="FAD-linked reductases, C-terminal domain"/>
    <property type="match status" value="1"/>
</dbReference>
<keyword evidence="5 7" id="KW-0413">Isomerase</keyword>